<gene>
    <name evidence="3" type="ORF">HDA32_001370</name>
</gene>
<dbReference type="AlphaFoldDB" id="A0A852TWM0"/>
<evidence type="ECO:0000259" key="2">
    <source>
        <dbReference type="Pfam" id="PF26450"/>
    </source>
</evidence>
<feature type="region of interest" description="Disordered" evidence="1">
    <location>
        <begin position="59"/>
        <end position="118"/>
    </location>
</feature>
<organism evidence="3 4">
    <name type="scientific">Spinactinospora alkalitolerans</name>
    <dbReference type="NCBI Taxonomy" id="687207"/>
    <lineage>
        <taxon>Bacteria</taxon>
        <taxon>Bacillati</taxon>
        <taxon>Actinomycetota</taxon>
        <taxon>Actinomycetes</taxon>
        <taxon>Streptosporangiales</taxon>
        <taxon>Nocardiopsidaceae</taxon>
        <taxon>Spinactinospora</taxon>
    </lineage>
</organism>
<feature type="domain" description="DUF8129" evidence="2">
    <location>
        <begin position="8"/>
        <end position="63"/>
    </location>
</feature>
<evidence type="ECO:0000313" key="4">
    <source>
        <dbReference type="Proteomes" id="UP000589036"/>
    </source>
</evidence>
<dbReference type="InterPro" id="IPR058442">
    <property type="entry name" value="DUF8129"/>
</dbReference>
<proteinExistence type="predicted"/>
<dbReference type="RefSeq" id="WP_179642387.1">
    <property type="nucleotide sequence ID" value="NZ_BAAAYY010000013.1"/>
</dbReference>
<name>A0A852TWM0_9ACTN</name>
<keyword evidence="4" id="KW-1185">Reference proteome</keyword>
<protein>
    <recommendedName>
        <fullName evidence="2">DUF8129 domain-containing protein</fullName>
    </recommendedName>
</protein>
<dbReference type="Pfam" id="PF26450">
    <property type="entry name" value="DUF8129"/>
    <property type="match status" value="1"/>
</dbReference>
<reference evidence="3 4" key="1">
    <citation type="submission" date="2020-07" db="EMBL/GenBank/DDBJ databases">
        <title>Sequencing the genomes of 1000 actinobacteria strains.</title>
        <authorList>
            <person name="Klenk H.-P."/>
        </authorList>
    </citation>
    <scope>NUCLEOTIDE SEQUENCE [LARGE SCALE GENOMIC DNA]</scope>
    <source>
        <strain evidence="3 4">CXB654</strain>
    </source>
</reference>
<evidence type="ECO:0000256" key="1">
    <source>
        <dbReference type="SAM" id="MobiDB-lite"/>
    </source>
</evidence>
<dbReference type="EMBL" id="JACCCC010000001">
    <property type="protein sequence ID" value="NYE46250.1"/>
    <property type="molecule type" value="Genomic_DNA"/>
</dbReference>
<comment type="caution">
    <text evidence="3">The sequence shown here is derived from an EMBL/GenBank/DDBJ whole genome shotgun (WGS) entry which is preliminary data.</text>
</comment>
<dbReference type="Proteomes" id="UP000589036">
    <property type="component" value="Unassembled WGS sequence"/>
</dbReference>
<accession>A0A852TWM0</accession>
<evidence type="ECO:0000313" key="3">
    <source>
        <dbReference type="EMBL" id="NYE46250.1"/>
    </source>
</evidence>
<sequence length="118" mass="12771">MPERNRNDLAIPDYEHLPMGTLQHRVRSLSEEQMRELIGYEEAHGKRTPVLEMLEQRLTQLTEGARPSPGSQENRPETPPAPQGGSSVSGGGVSPPTSAPPHGVPAQPARPKGDDPKP</sequence>